<dbReference type="STRING" id="1227455.C449_08994"/>
<name>M0MGC1_9EURY</name>
<dbReference type="Pfam" id="PF04967">
    <property type="entry name" value="HTH_10"/>
    <property type="match status" value="1"/>
</dbReference>
<dbReference type="Proteomes" id="UP000011669">
    <property type="component" value="Unassembled WGS sequence"/>
</dbReference>
<dbReference type="PATRIC" id="fig|1227455.4.peg.1845"/>
<dbReference type="InterPro" id="IPR036388">
    <property type="entry name" value="WH-like_DNA-bd_sf"/>
</dbReference>
<keyword evidence="5" id="KW-1185">Reference proteome</keyword>
<keyword evidence="2" id="KW-0804">Transcription</keyword>
<dbReference type="PANTHER" id="PTHR34236">
    <property type="entry name" value="DIMETHYL SULFOXIDE REDUCTASE TRANSCRIPTIONAL ACTIVATOR"/>
    <property type="match status" value="1"/>
</dbReference>
<dbReference type="RefSeq" id="WP_006077652.1">
    <property type="nucleotide sequence ID" value="NZ_AOMD01000021.1"/>
</dbReference>
<evidence type="ECO:0000259" key="3">
    <source>
        <dbReference type="PROSITE" id="PS50943"/>
    </source>
</evidence>
<dbReference type="EMBL" id="AOMD01000021">
    <property type="protein sequence ID" value="EMA44782.1"/>
    <property type="molecule type" value="Genomic_DNA"/>
</dbReference>
<reference evidence="4 5" key="1">
    <citation type="journal article" date="2014" name="PLoS Genet.">
        <title>Phylogenetically driven sequencing of extremely halophilic archaea reveals strategies for static and dynamic osmo-response.</title>
        <authorList>
            <person name="Becker E.A."/>
            <person name="Seitzer P.M."/>
            <person name="Tritt A."/>
            <person name="Larsen D."/>
            <person name="Krusor M."/>
            <person name="Yao A.I."/>
            <person name="Wu D."/>
            <person name="Madern D."/>
            <person name="Eisen J.A."/>
            <person name="Darling A.E."/>
            <person name="Facciotti M.T."/>
        </authorList>
    </citation>
    <scope>NUCLEOTIDE SEQUENCE [LARGE SCALE GENOMIC DNA]</scope>
    <source>
        <strain evidence="4 5">DSM 5350</strain>
    </source>
</reference>
<accession>M0MGC1</accession>
<dbReference type="PROSITE" id="PS50943">
    <property type="entry name" value="HTH_CROC1"/>
    <property type="match status" value="1"/>
</dbReference>
<keyword evidence="1" id="KW-0805">Transcription regulation</keyword>
<feature type="domain" description="HTH cro/C1-type" evidence="3">
    <location>
        <begin position="85"/>
        <end position="103"/>
    </location>
</feature>
<comment type="caution">
    <text evidence="4">The sequence shown here is derived from an EMBL/GenBank/DDBJ whole genome shotgun (WGS) entry which is preliminary data.</text>
</comment>
<evidence type="ECO:0000256" key="2">
    <source>
        <dbReference type="ARBA" id="ARBA00023163"/>
    </source>
</evidence>
<dbReference type="InParanoid" id="M0MGC1"/>
<dbReference type="InterPro" id="IPR007050">
    <property type="entry name" value="HTH_bacterioopsin"/>
</dbReference>
<gene>
    <name evidence="4" type="ORF">C449_08994</name>
</gene>
<dbReference type="PANTHER" id="PTHR34236:SF1">
    <property type="entry name" value="DIMETHYL SULFOXIDE REDUCTASE TRANSCRIPTIONAL ACTIVATOR"/>
    <property type="match status" value="1"/>
</dbReference>
<dbReference type="AlphaFoldDB" id="M0MGC1"/>
<evidence type="ECO:0000313" key="4">
    <source>
        <dbReference type="EMBL" id="EMA44782.1"/>
    </source>
</evidence>
<protein>
    <submittedName>
        <fullName evidence="4">Bacterio-opsin activator HTH domain-containing protein</fullName>
    </submittedName>
</protein>
<evidence type="ECO:0000256" key="1">
    <source>
        <dbReference type="ARBA" id="ARBA00023015"/>
    </source>
</evidence>
<organism evidence="4 5">
    <name type="scientific">Halococcus saccharolyticus DSM 5350</name>
    <dbReference type="NCBI Taxonomy" id="1227455"/>
    <lineage>
        <taxon>Archaea</taxon>
        <taxon>Methanobacteriati</taxon>
        <taxon>Methanobacteriota</taxon>
        <taxon>Stenosarchaea group</taxon>
        <taxon>Halobacteria</taxon>
        <taxon>Halobacteriales</taxon>
        <taxon>Halococcaceae</taxon>
        <taxon>Halococcus</taxon>
    </lineage>
</organism>
<proteinExistence type="predicted"/>
<dbReference type="Gene3D" id="1.10.10.10">
    <property type="entry name" value="Winged helix-like DNA-binding domain superfamily/Winged helix DNA-binding domain"/>
    <property type="match status" value="1"/>
</dbReference>
<evidence type="ECO:0000313" key="5">
    <source>
        <dbReference type="Proteomes" id="UP000011669"/>
    </source>
</evidence>
<dbReference type="InterPro" id="IPR013324">
    <property type="entry name" value="RNA_pol_sigma_r3/r4-like"/>
</dbReference>
<dbReference type="OrthoDB" id="156233at2157"/>
<sequence>MNRDLIVEEASGTAEEWEFHLRAHDQAALSTFQEACHDKEVPIDITRVHHNPEEADGPSHRLTRKQREAVTLAFERGYFAVPREITLTELAEEIGISRQAYSRRLQRGLRNVLSEVLPSDGE</sequence>
<dbReference type="SUPFAM" id="SSF88659">
    <property type="entry name" value="Sigma3 and sigma4 domains of RNA polymerase sigma factors"/>
    <property type="match status" value="1"/>
</dbReference>
<dbReference type="InterPro" id="IPR001387">
    <property type="entry name" value="Cro/C1-type_HTH"/>
</dbReference>